<dbReference type="PANTHER" id="PTHR46720">
    <property type="entry name" value="HYDROXYLASE, PUTATIVE (AFU_ORTHOLOGUE AFUA_3G01460)-RELATED"/>
    <property type="match status" value="1"/>
</dbReference>
<feature type="domain" description="FAD-binding" evidence="4">
    <location>
        <begin position="19"/>
        <end position="184"/>
    </location>
</feature>
<dbReference type="SUPFAM" id="SSF54373">
    <property type="entry name" value="FAD-linked reductases, C-terminal domain"/>
    <property type="match status" value="1"/>
</dbReference>
<evidence type="ECO:0000313" key="5">
    <source>
        <dbReference type="EMBL" id="KAJ7622250.1"/>
    </source>
</evidence>
<dbReference type="AlphaFoldDB" id="A0AAD7BIL7"/>
<organism evidence="5 6">
    <name type="scientific">Roridomyces roridus</name>
    <dbReference type="NCBI Taxonomy" id="1738132"/>
    <lineage>
        <taxon>Eukaryota</taxon>
        <taxon>Fungi</taxon>
        <taxon>Dikarya</taxon>
        <taxon>Basidiomycota</taxon>
        <taxon>Agaricomycotina</taxon>
        <taxon>Agaricomycetes</taxon>
        <taxon>Agaricomycetidae</taxon>
        <taxon>Agaricales</taxon>
        <taxon>Marasmiineae</taxon>
        <taxon>Mycenaceae</taxon>
        <taxon>Roridomyces</taxon>
    </lineage>
</organism>
<accession>A0AAD7BIL7</accession>
<dbReference type="PRINTS" id="PR00420">
    <property type="entry name" value="RNGMNOXGNASE"/>
</dbReference>
<dbReference type="PANTHER" id="PTHR46720:SF3">
    <property type="entry name" value="FAD-BINDING DOMAIN-CONTAINING PROTEIN-RELATED"/>
    <property type="match status" value="1"/>
</dbReference>
<reference evidence="5" key="1">
    <citation type="submission" date="2023-03" db="EMBL/GenBank/DDBJ databases">
        <title>Massive genome expansion in bonnet fungi (Mycena s.s.) driven by repeated elements and novel gene families across ecological guilds.</title>
        <authorList>
            <consortium name="Lawrence Berkeley National Laboratory"/>
            <person name="Harder C.B."/>
            <person name="Miyauchi S."/>
            <person name="Viragh M."/>
            <person name="Kuo A."/>
            <person name="Thoen E."/>
            <person name="Andreopoulos B."/>
            <person name="Lu D."/>
            <person name="Skrede I."/>
            <person name="Drula E."/>
            <person name="Henrissat B."/>
            <person name="Morin E."/>
            <person name="Kohler A."/>
            <person name="Barry K."/>
            <person name="LaButti K."/>
            <person name="Morin E."/>
            <person name="Salamov A."/>
            <person name="Lipzen A."/>
            <person name="Mereny Z."/>
            <person name="Hegedus B."/>
            <person name="Baldrian P."/>
            <person name="Stursova M."/>
            <person name="Weitz H."/>
            <person name="Taylor A."/>
            <person name="Grigoriev I.V."/>
            <person name="Nagy L.G."/>
            <person name="Martin F."/>
            <person name="Kauserud H."/>
        </authorList>
    </citation>
    <scope>NUCLEOTIDE SEQUENCE</scope>
    <source>
        <strain evidence="5">9284</strain>
    </source>
</reference>
<evidence type="ECO:0000256" key="1">
    <source>
        <dbReference type="ARBA" id="ARBA00022630"/>
    </source>
</evidence>
<protein>
    <recommendedName>
        <fullName evidence="4">FAD-binding domain-containing protein</fullName>
    </recommendedName>
</protein>
<sequence length="462" mass="50218">MSYLSGGWTVGMPTKPIRIAICGAGIGGLTLAVTLGASHRIQVDLYEAGAEISTIGAGISVLARTLEVLQLLGLDERMRERGIDLAGADQQRTGPKFRRSDQPEPGYYFLTDALPKGGLSMARNDLVELLKDSLPPNCTVHLNKRMETYTSSSAVTIHFNDGTTSVTDVLIGADGVHSITRATMFRNLADQFPTGFVYDEINLSREALRKCIDPVWTGTVAYRCVFPAEKLRQVDPGNLVLDDQMITVGKGRHVAAYPIARRTLINFVGFDTIPGGEGTPFPSDKWVEDVPVEEVLKLYKGWEPAIQGLLQCIDKPSRWAIHVTPSLPFYAHGNVAVLGDAAHAMTPHFGAAAGQAIESAYILGRLLSHPTLTVASIPTALSIYSTIRQPFANHIVERSRITGLMYDLSVPGLYDGETGDEEEGLKQIGEAIKRELAWVGRHGIKDDWKRAEGMLLAGGDRV</sequence>
<keyword evidence="2" id="KW-0274">FAD</keyword>
<dbReference type="Gene3D" id="3.50.50.60">
    <property type="entry name" value="FAD/NAD(P)-binding domain"/>
    <property type="match status" value="1"/>
</dbReference>
<evidence type="ECO:0000259" key="4">
    <source>
        <dbReference type="Pfam" id="PF01494"/>
    </source>
</evidence>
<keyword evidence="6" id="KW-1185">Reference proteome</keyword>
<dbReference type="InterPro" id="IPR002938">
    <property type="entry name" value="FAD-bd"/>
</dbReference>
<dbReference type="GO" id="GO:0044550">
    <property type="term" value="P:secondary metabolite biosynthetic process"/>
    <property type="evidence" value="ECO:0007669"/>
    <property type="project" value="TreeGrafter"/>
</dbReference>
<dbReference type="SUPFAM" id="SSF51905">
    <property type="entry name" value="FAD/NAD(P)-binding domain"/>
    <property type="match status" value="1"/>
</dbReference>
<proteinExistence type="predicted"/>
<evidence type="ECO:0000313" key="6">
    <source>
        <dbReference type="Proteomes" id="UP001221142"/>
    </source>
</evidence>
<keyword evidence="3" id="KW-0560">Oxidoreductase</keyword>
<dbReference type="InterPro" id="IPR051104">
    <property type="entry name" value="FAD_monoxygenase"/>
</dbReference>
<dbReference type="GO" id="GO:0016491">
    <property type="term" value="F:oxidoreductase activity"/>
    <property type="evidence" value="ECO:0007669"/>
    <property type="project" value="UniProtKB-KW"/>
</dbReference>
<feature type="domain" description="FAD-binding" evidence="4">
    <location>
        <begin position="330"/>
        <end position="399"/>
    </location>
</feature>
<keyword evidence="1" id="KW-0285">Flavoprotein</keyword>
<evidence type="ECO:0000256" key="2">
    <source>
        <dbReference type="ARBA" id="ARBA00022827"/>
    </source>
</evidence>
<gene>
    <name evidence="5" type="ORF">FB45DRAFT_838427</name>
</gene>
<dbReference type="EMBL" id="JARKIF010000015">
    <property type="protein sequence ID" value="KAJ7622250.1"/>
    <property type="molecule type" value="Genomic_DNA"/>
</dbReference>
<dbReference type="Pfam" id="PF01494">
    <property type="entry name" value="FAD_binding_3"/>
    <property type="match status" value="2"/>
</dbReference>
<comment type="caution">
    <text evidence="5">The sequence shown here is derived from an EMBL/GenBank/DDBJ whole genome shotgun (WGS) entry which is preliminary data.</text>
</comment>
<dbReference type="GO" id="GO:0071949">
    <property type="term" value="F:FAD binding"/>
    <property type="evidence" value="ECO:0007669"/>
    <property type="project" value="InterPro"/>
</dbReference>
<name>A0AAD7BIL7_9AGAR</name>
<evidence type="ECO:0000256" key="3">
    <source>
        <dbReference type="ARBA" id="ARBA00023002"/>
    </source>
</evidence>
<dbReference type="Proteomes" id="UP001221142">
    <property type="component" value="Unassembled WGS sequence"/>
</dbReference>
<dbReference type="InterPro" id="IPR036188">
    <property type="entry name" value="FAD/NAD-bd_sf"/>
</dbReference>